<keyword evidence="2" id="KW-1133">Transmembrane helix</keyword>
<dbReference type="GO" id="GO:0008157">
    <property type="term" value="F:protein phosphatase 1 binding"/>
    <property type="evidence" value="ECO:0007669"/>
    <property type="project" value="TreeGrafter"/>
</dbReference>
<keyword evidence="5" id="KW-1185">Reference proteome</keyword>
<dbReference type="PANTHER" id="PTHR12307">
    <property type="entry name" value="PROTEIN PHOSPHATASE 1 REGULATORY SUBUNIT"/>
    <property type="match status" value="1"/>
</dbReference>
<dbReference type="InterPro" id="IPR050782">
    <property type="entry name" value="PP1_regulatory_subunit_3"/>
</dbReference>
<evidence type="ECO:0000313" key="5">
    <source>
        <dbReference type="Proteomes" id="UP000621168"/>
    </source>
</evidence>
<evidence type="ECO:0000256" key="2">
    <source>
        <dbReference type="SAM" id="Phobius"/>
    </source>
</evidence>
<feature type="compositionally biased region" description="Basic and acidic residues" evidence="1">
    <location>
        <begin position="594"/>
        <end position="639"/>
    </location>
</feature>
<feature type="compositionally biased region" description="Basic and acidic residues" evidence="1">
    <location>
        <begin position="390"/>
        <end position="435"/>
    </location>
</feature>
<dbReference type="Proteomes" id="UP000621168">
    <property type="component" value="Unassembled WGS sequence"/>
</dbReference>
<feature type="compositionally biased region" description="Polar residues" evidence="1">
    <location>
        <begin position="377"/>
        <end position="387"/>
    </location>
</feature>
<dbReference type="GO" id="GO:0000164">
    <property type="term" value="C:protein phosphatase type 1 complex"/>
    <property type="evidence" value="ECO:0007669"/>
    <property type="project" value="TreeGrafter"/>
</dbReference>
<evidence type="ECO:0000259" key="3">
    <source>
        <dbReference type="PROSITE" id="PS51159"/>
    </source>
</evidence>
<feature type="region of interest" description="Disordered" evidence="1">
    <location>
        <begin position="551"/>
        <end position="648"/>
    </location>
</feature>
<feature type="transmembrane region" description="Helical" evidence="2">
    <location>
        <begin position="1051"/>
        <end position="1084"/>
    </location>
</feature>
<feature type="domain" description="CBM21" evidence="3">
    <location>
        <begin position="125"/>
        <end position="233"/>
    </location>
</feature>
<feature type="region of interest" description="Disordered" evidence="1">
    <location>
        <begin position="36"/>
        <end position="63"/>
    </location>
</feature>
<dbReference type="CDD" id="cd22255">
    <property type="entry name" value="PBD_PPP1R3A"/>
    <property type="match status" value="1"/>
</dbReference>
<keyword evidence="2" id="KW-0472">Membrane</keyword>
<feature type="compositionally biased region" description="Basic and acidic residues" evidence="1">
    <location>
        <begin position="970"/>
        <end position="979"/>
    </location>
</feature>
<dbReference type="Gene3D" id="2.60.40.2440">
    <property type="entry name" value="Carbohydrate binding type-21 domain"/>
    <property type="match status" value="1"/>
</dbReference>
<feature type="non-terminal residue" evidence="4">
    <location>
        <position position="1097"/>
    </location>
</feature>
<sequence>MESFEGPSRVSRANFLEVPTVNSDFSSEDEDVKPDIKFRFSPLPRRRNSASSEEEEADTPTTTTRKVSFADAFGFDLVSVKEFDTWEVPNIGQNNDIEDEVFPQEEYFFSQLFMLPASQEEVLQKVREQKVLLESVVFLPGVTCMNGIIRVLNVSFEKMVYVRMTLNNWLSYYDILAEFMPNSCGSETDQFCFKISLVPPYQKDGAKVEFCIRYETSVGTFWANNDDKNYTLICHKKETVPKADNKPHKEVTDRHLKGCLKTTQSSIKSCASRTASNNKRPRENLIGQCKLLQVFSYKNITSSPEVSDGGQRQRSDARLAGSSLNQHFTGARGTSARDERNLYTTEPVNFASETERLEKKLTCIERSSDLLRHPVPISSSSENTSQEIGGELKDKVKYSLRDYDSQPSGKEDAADTSKGACETRPEAISPEHDESMQLNTGTAGTLDGNANPAPEHQAPQMSHQTLDSLLSDIDKNEGKIKMTESKAQVHLRGDLYADTFARADVSIDSAKSQYTQKRGVGEMSGENYNTDTGKEKKVIEVADLALIGEEEAPKPYRSHGEGTAKAPDTPPLSAEDSKQAPKPAQAHPLASSQGDERRAEDTWEHRGFTRLKDKGKSDKANKGRLMGKEREDNPAEQRWQEPGSEVRWGVGGRAGPWAMASAKELFACQEAESCEESSVSKQGITEEAEAGTAYIIKTTSESAPEKMSASEKAVIAKLPRETALSDRPTEEKETAFDTHEGRNEGSHYALCQLNTVGVLYDTESEKESVLDIYNARIHETLQGETMSVCNSKGKRAKAQPDIGDILPVGEAAKASATGKKESLGQGLYSEASKSPLSVQKYLYSKDTEELCREESHIGTLSHLHAKAEAKMPPSGTNTVPSYHYKSSSVASSEGSTVAGDMEHLYRHFDFKVIDKVAAESGYDLSLPNEITCINKNLSLEAEKREVPSTSDIAISREERGRNIGQCFHQAEFKQEKSSRPEVLISKPTEEVGGTGSQSDHLITEGKTLNWPDDSQKESQHISDSADISNQKSEALKLPSETPGLKHIVCKIFYFFFFVLFAATLYHYDLMVCLALYLFSLYWLYCEGGRNKESVKKE</sequence>
<proteinExistence type="predicted"/>
<evidence type="ECO:0000256" key="1">
    <source>
        <dbReference type="SAM" id="MobiDB-lite"/>
    </source>
</evidence>
<organism evidence="4 5">
    <name type="scientific">Corythaeola cristata</name>
    <name type="common">Great blue turaco</name>
    <dbReference type="NCBI Taxonomy" id="103954"/>
    <lineage>
        <taxon>Eukaryota</taxon>
        <taxon>Metazoa</taxon>
        <taxon>Chordata</taxon>
        <taxon>Craniata</taxon>
        <taxon>Vertebrata</taxon>
        <taxon>Euteleostomi</taxon>
        <taxon>Archelosauria</taxon>
        <taxon>Archosauria</taxon>
        <taxon>Dinosauria</taxon>
        <taxon>Saurischia</taxon>
        <taxon>Theropoda</taxon>
        <taxon>Coelurosauria</taxon>
        <taxon>Aves</taxon>
        <taxon>Neognathae</taxon>
        <taxon>Neoaves</taxon>
        <taxon>Otidimorphae</taxon>
        <taxon>Musophagiformes</taxon>
        <taxon>Musophagidae</taxon>
        <taxon>Corythaeola</taxon>
    </lineage>
</organism>
<evidence type="ECO:0000313" key="4">
    <source>
        <dbReference type="EMBL" id="NXC17541.1"/>
    </source>
</evidence>
<comment type="caution">
    <text evidence="4">The sequence shown here is derived from an EMBL/GenBank/DDBJ whole genome shotgun (WGS) entry which is preliminary data.</text>
</comment>
<feature type="compositionally biased region" description="Basic and acidic residues" evidence="1">
    <location>
        <begin position="551"/>
        <end position="562"/>
    </location>
</feature>
<gene>
    <name evidence="4" type="primary">Ppp1r3a</name>
    <name evidence="4" type="ORF">CORCRI_R03517</name>
</gene>
<dbReference type="AlphaFoldDB" id="A0A851LLE5"/>
<dbReference type="GO" id="GO:0005979">
    <property type="term" value="P:regulation of glycogen biosynthetic process"/>
    <property type="evidence" value="ECO:0007669"/>
    <property type="project" value="TreeGrafter"/>
</dbReference>
<keyword evidence="2" id="KW-0812">Transmembrane</keyword>
<feature type="region of interest" description="Disordered" evidence="1">
    <location>
        <begin position="374"/>
        <end position="462"/>
    </location>
</feature>
<dbReference type="InterPro" id="IPR005036">
    <property type="entry name" value="CBM21_dom"/>
</dbReference>
<feature type="region of interest" description="Disordered" evidence="1">
    <location>
        <begin position="302"/>
        <end position="322"/>
    </location>
</feature>
<name>A0A851LLE5_CORCR</name>
<feature type="region of interest" description="Disordered" evidence="1">
    <location>
        <begin position="969"/>
        <end position="1027"/>
    </location>
</feature>
<reference evidence="4" key="1">
    <citation type="submission" date="2019-09" db="EMBL/GenBank/DDBJ databases">
        <title>Bird 10,000 Genomes (B10K) Project - Family phase.</title>
        <authorList>
            <person name="Zhang G."/>
        </authorList>
    </citation>
    <scope>NUCLEOTIDE SEQUENCE</scope>
    <source>
        <strain evidence="4">B10K-CU-031-40</strain>
    </source>
</reference>
<dbReference type="InterPro" id="IPR038175">
    <property type="entry name" value="CBM21_dom_sf"/>
</dbReference>
<protein>
    <submittedName>
        <fullName evidence="4">PPR3A phosphatase</fullName>
    </submittedName>
</protein>
<dbReference type="Pfam" id="PF03370">
    <property type="entry name" value="CBM_21"/>
    <property type="match status" value="1"/>
</dbReference>
<accession>A0A851LLE5</accession>
<dbReference type="EMBL" id="WBMX01002590">
    <property type="protein sequence ID" value="NXC17541.1"/>
    <property type="molecule type" value="Genomic_DNA"/>
</dbReference>
<dbReference type="PANTHER" id="PTHR12307:SF2">
    <property type="entry name" value="PROTEIN PHOSPHATASE 1 REGULATORY SUBUNIT 3A"/>
    <property type="match status" value="1"/>
</dbReference>
<dbReference type="PROSITE" id="PS51159">
    <property type="entry name" value="CBM21"/>
    <property type="match status" value="1"/>
</dbReference>
<dbReference type="OrthoDB" id="1881at2759"/>
<feature type="non-terminal residue" evidence="4">
    <location>
        <position position="1"/>
    </location>
</feature>
<dbReference type="GO" id="GO:2001069">
    <property type="term" value="F:glycogen binding"/>
    <property type="evidence" value="ECO:0007669"/>
    <property type="project" value="TreeGrafter"/>
</dbReference>